<evidence type="ECO:0000256" key="8">
    <source>
        <dbReference type="ARBA" id="ARBA00023065"/>
    </source>
</evidence>
<evidence type="ECO:0000256" key="12">
    <source>
        <dbReference type="ARBA" id="ARBA00023303"/>
    </source>
</evidence>
<keyword evidence="5 13" id="KW-0812">Transmembrane</keyword>
<feature type="transmembrane region" description="Helical" evidence="14">
    <location>
        <begin position="73"/>
        <end position="94"/>
    </location>
</feature>
<proteinExistence type="inferred from homology"/>
<evidence type="ECO:0000256" key="9">
    <source>
        <dbReference type="ARBA" id="ARBA00023136"/>
    </source>
</evidence>
<keyword evidence="9 14" id="KW-0472">Membrane</keyword>
<evidence type="ECO:0000256" key="14">
    <source>
        <dbReference type="SAM" id="Phobius"/>
    </source>
</evidence>
<evidence type="ECO:0000256" key="2">
    <source>
        <dbReference type="ARBA" id="ARBA00007193"/>
    </source>
</evidence>
<dbReference type="Gene3D" id="1.10.287.770">
    <property type="entry name" value="YojJ-like"/>
    <property type="match status" value="1"/>
</dbReference>
<keyword evidence="7" id="KW-0915">Sodium</keyword>
<evidence type="ECO:0000256" key="13">
    <source>
        <dbReference type="RuleBase" id="RU000679"/>
    </source>
</evidence>
<sequence length="544" mass="63297">MIKRKGANKILIGEKTLITDSIIEEKNNGEEDNANKFISEEGNANKCVCRFLWNKEVHGMTALLKGPTVYVRLFWAFVIALCVLASVITALYTFEHYFERHTVTYNSIKRLQEIKLPVIVLCPKNPDALNFSKVLRDIDQRLPVASLGRHTLKQLIRFAVAGAGFSNVEGFVPTKKGKPKKDIDYEIQQLNSLFHRWLGNRSLKEFYKNLFEDWGYTCQQFIQRCYFGSKVIHNCCSYFEPYFVMLRGRCMRMNVTLYQKDPADFGRFDVYMNQLPSQLSNLTPKKQLQVIAYLTDTDRNVGLFPRYYINSGTAVSIRAKARNISMLADGNSQCQNYKTEEEGRNTCRLKQWLKQKVISQHNCTLFYLDFENGTICEPKKTVEKYERITDLRMNKSERCLPACKRSEHIFSQYTLRGSIWNARNYVPPFRMEVYFTDLQIEVYEEVPTLTVSRFIAQLGGQLGLYIGLSIASFVQIILPCIRKCHEWMKLRTEKRRKNKNENEIEMLRRKSEMVGQWLDEGDEANANANVTQRICQWDGLPKAL</sequence>
<feature type="transmembrane region" description="Helical" evidence="14">
    <location>
        <begin position="462"/>
        <end position="481"/>
    </location>
</feature>
<keyword evidence="4 13" id="KW-0894">Sodium channel</keyword>
<dbReference type="Proteomes" id="UP001620645">
    <property type="component" value="Unassembled WGS sequence"/>
</dbReference>
<accession>A0ABD2IIG5</accession>
<keyword evidence="8 13" id="KW-0406">Ion transport</keyword>
<dbReference type="EMBL" id="JBICCN010000309">
    <property type="protein sequence ID" value="KAL3078912.1"/>
    <property type="molecule type" value="Genomic_DNA"/>
</dbReference>
<evidence type="ECO:0000256" key="1">
    <source>
        <dbReference type="ARBA" id="ARBA00004141"/>
    </source>
</evidence>
<evidence type="ECO:0000256" key="11">
    <source>
        <dbReference type="ARBA" id="ARBA00023201"/>
    </source>
</evidence>
<dbReference type="PANTHER" id="PTHR11690">
    <property type="entry name" value="AMILORIDE-SENSITIVE SODIUM CHANNEL-RELATED"/>
    <property type="match status" value="1"/>
</dbReference>
<keyword evidence="3 13" id="KW-0813">Transport</keyword>
<evidence type="ECO:0000256" key="3">
    <source>
        <dbReference type="ARBA" id="ARBA00022448"/>
    </source>
</evidence>
<keyword evidence="12 13" id="KW-0407">Ion channel</keyword>
<reference evidence="15 16" key="1">
    <citation type="submission" date="2024-10" db="EMBL/GenBank/DDBJ databases">
        <authorList>
            <person name="Kim D."/>
        </authorList>
    </citation>
    <scope>NUCLEOTIDE SEQUENCE [LARGE SCALE GENOMIC DNA]</scope>
    <source>
        <strain evidence="15">Taebaek</strain>
    </source>
</reference>
<dbReference type="PRINTS" id="PR01078">
    <property type="entry name" value="AMINACHANNEL"/>
</dbReference>
<keyword evidence="10" id="KW-0325">Glycoprotein</keyword>
<protein>
    <submittedName>
        <fullName evidence="15">Uncharacterized protein</fullName>
    </submittedName>
</protein>
<evidence type="ECO:0000313" key="16">
    <source>
        <dbReference type="Proteomes" id="UP001620645"/>
    </source>
</evidence>
<evidence type="ECO:0000313" key="15">
    <source>
        <dbReference type="EMBL" id="KAL3078912.1"/>
    </source>
</evidence>
<dbReference type="GO" id="GO:0016020">
    <property type="term" value="C:membrane"/>
    <property type="evidence" value="ECO:0007669"/>
    <property type="project" value="UniProtKB-SubCell"/>
</dbReference>
<comment type="subcellular location">
    <subcellularLocation>
        <location evidence="1">Membrane</location>
        <topology evidence="1">Multi-pass membrane protein</topology>
    </subcellularLocation>
</comment>
<evidence type="ECO:0000256" key="10">
    <source>
        <dbReference type="ARBA" id="ARBA00023180"/>
    </source>
</evidence>
<dbReference type="Pfam" id="PF00858">
    <property type="entry name" value="ASC"/>
    <property type="match status" value="1"/>
</dbReference>
<evidence type="ECO:0000256" key="6">
    <source>
        <dbReference type="ARBA" id="ARBA00022989"/>
    </source>
</evidence>
<dbReference type="GO" id="GO:0005272">
    <property type="term" value="F:sodium channel activity"/>
    <property type="evidence" value="ECO:0007669"/>
    <property type="project" value="UniProtKB-KW"/>
</dbReference>
<evidence type="ECO:0000256" key="4">
    <source>
        <dbReference type="ARBA" id="ARBA00022461"/>
    </source>
</evidence>
<name>A0ABD2IIG5_HETSC</name>
<keyword evidence="16" id="KW-1185">Reference proteome</keyword>
<dbReference type="PANTHER" id="PTHR11690:SF1">
    <property type="entry name" value="DEGENERIN LIKE"/>
    <property type="match status" value="1"/>
</dbReference>
<keyword evidence="6 14" id="KW-1133">Transmembrane helix</keyword>
<dbReference type="AlphaFoldDB" id="A0ABD2IIG5"/>
<dbReference type="InterPro" id="IPR001873">
    <property type="entry name" value="ENaC"/>
</dbReference>
<organism evidence="15 16">
    <name type="scientific">Heterodera schachtii</name>
    <name type="common">Sugarbeet cyst nematode worm</name>
    <name type="synonym">Tylenchus schachtii</name>
    <dbReference type="NCBI Taxonomy" id="97005"/>
    <lineage>
        <taxon>Eukaryota</taxon>
        <taxon>Metazoa</taxon>
        <taxon>Ecdysozoa</taxon>
        <taxon>Nematoda</taxon>
        <taxon>Chromadorea</taxon>
        <taxon>Rhabditida</taxon>
        <taxon>Tylenchina</taxon>
        <taxon>Tylenchomorpha</taxon>
        <taxon>Tylenchoidea</taxon>
        <taxon>Heteroderidae</taxon>
        <taxon>Heteroderinae</taxon>
        <taxon>Heterodera</taxon>
    </lineage>
</organism>
<keyword evidence="11 13" id="KW-0739">Sodium transport</keyword>
<comment type="similarity">
    <text evidence="2 13">Belongs to the amiloride-sensitive sodium channel (TC 1.A.6) family.</text>
</comment>
<comment type="caution">
    <text evidence="15">The sequence shown here is derived from an EMBL/GenBank/DDBJ whole genome shotgun (WGS) entry which is preliminary data.</text>
</comment>
<evidence type="ECO:0000256" key="5">
    <source>
        <dbReference type="ARBA" id="ARBA00022692"/>
    </source>
</evidence>
<gene>
    <name evidence="15" type="ORF">niasHS_014694</name>
</gene>
<evidence type="ECO:0000256" key="7">
    <source>
        <dbReference type="ARBA" id="ARBA00023053"/>
    </source>
</evidence>